<protein>
    <submittedName>
        <fullName evidence="7">Major facilitator superfamily (MFS) profile domain-containing protein</fullName>
    </submittedName>
</protein>
<dbReference type="GO" id="GO:0022857">
    <property type="term" value="F:transmembrane transporter activity"/>
    <property type="evidence" value="ECO:0007669"/>
    <property type="project" value="TreeGrafter"/>
</dbReference>
<evidence type="ECO:0000256" key="3">
    <source>
        <dbReference type="ARBA" id="ARBA00022989"/>
    </source>
</evidence>
<dbReference type="AlphaFoldDB" id="A0A915HFB0"/>
<keyword evidence="6" id="KW-1185">Reference proteome</keyword>
<name>A0A915HFB0_ROMCU</name>
<reference evidence="7" key="1">
    <citation type="submission" date="2022-11" db="UniProtKB">
        <authorList>
            <consortium name="WormBaseParasite"/>
        </authorList>
    </citation>
    <scope>IDENTIFICATION</scope>
</reference>
<evidence type="ECO:0000256" key="4">
    <source>
        <dbReference type="ARBA" id="ARBA00023136"/>
    </source>
</evidence>
<dbReference type="WBParaSite" id="nRc.2.0.1.t00742-RA">
    <property type="protein sequence ID" value="nRc.2.0.1.t00742-RA"/>
    <property type="gene ID" value="nRc.2.0.1.g00742"/>
</dbReference>
<organism evidence="6 7">
    <name type="scientific">Romanomermis culicivorax</name>
    <name type="common">Nematode worm</name>
    <dbReference type="NCBI Taxonomy" id="13658"/>
    <lineage>
        <taxon>Eukaryota</taxon>
        <taxon>Metazoa</taxon>
        <taxon>Ecdysozoa</taxon>
        <taxon>Nematoda</taxon>
        <taxon>Enoplea</taxon>
        <taxon>Dorylaimia</taxon>
        <taxon>Mermithida</taxon>
        <taxon>Mermithoidea</taxon>
        <taxon>Mermithidae</taxon>
        <taxon>Romanomermis</taxon>
    </lineage>
</organism>
<comment type="subcellular location">
    <subcellularLocation>
        <location evidence="1">Membrane</location>
        <topology evidence="1">Multi-pass membrane protein</topology>
    </subcellularLocation>
</comment>
<proteinExistence type="predicted"/>
<feature type="transmembrane region" description="Helical" evidence="5">
    <location>
        <begin position="21"/>
        <end position="40"/>
    </location>
</feature>
<evidence type="ECO:0000256" key="1">
    <source>
        <dbReference type="ARBA" id="ARBA00004141"/>
    </source>
</evidence>
<evidence type="ECO:0000313" key="6">
    <source>
        <dbReference type="Proteomes" id="UP000887565"/>
    </source>
</evidence>
<evidence type="ECO:0000313" key="7">
    <source>
        <dbReference type="WBParaSite" id="nRc.2.0.1.t00742-RA"/>
    </source>
</evidence>
<feature type="transmembrane region" description="Helical" evidence="5">
    <location>
        <begin position="46"/>
        <end position="68"/>
    </location>
</feature>
<accession>A0A915HFB0</accession>
<keyword evidence="2 5" id="KW-0812">Transmembrane</keyword>
<sequence>MLPSNVGGILIFKKVLKMRDTSIMLISAASIFVELIIIAFSYASWMLYVAVAVGSFSNLVMPVVGSFVSQIVQYDEIGKSFTMHGVAASLSFIGIALDAEYRDATAFICHE</sequence>
<dbReference type="GO" id="GO:0016020">
    <property type="term" value="C:membrane"/>
    <property type="evidence" value="ECO:0007669"/>
    <property type="project" value="UniProtKB-SubCell"/>
</dbReference>
<keyword evidence="4 5" id="KW-0472">Membrane</keyword>
<dbReference type="PANTHER" id="PTHR23507">
    <property type="entry name" value="ZGC:174356"/>
    <property type="match status" value="1"/>
</dbReference>
<evidence type="ECO:0000256" key="2">
    <source>
        <dbReference type="ARBA" id="ARBA00022692"/>
    </source>
</evidence>
<keyword evidence="3 5" id="KW-1133">Transmembrane helix</keyword>
<dbReference type="Proteomes" id="UP000887565">
    <property type="component" value="Unplaced"/>
</dbReference>
<dbReference type="PANTHER" id="PTHR23507:SF11">
    <property type="entry name" value="SOLUTE CARRIER FAMILY RELATED"/>
    <property type="match status" value="1"/>
</dbReference>
<evidence type="ECO:0000256" key="5">
    <source>
        <dbReference type="SAM" id="Phobius"/>
    </source>
</evidence>